<comment type="caution">
    <text evidence="11">The sequence shown here is derived from an EMBL/GenBank/DDBJ whole genome shotgun (WGS) entry which is preliminary data.</text>
</comment>
<dbReference type="CDD" id="cd02947">
    <property type="entry name" value="TRX_family"/>
    <property type="match status" value="1"/>
</dbReference>
<proteinExistence type="inferred from homology"/>
<feature type="domain" description="Thioredoxin" evidence="10">
    <location>
        <begin position="1"/>
        <end position="108"/>
    </location>
</feature>
<feature type="disulfide bond" description="Redox-active" evidence="9">
    <location>
        <begin position="33"/>
        <end position="36"/>
    </location>
</feature>
<gene>
    <name evidence="11" type="primary">trxA</name>
    <name evidence="11" type="ORF">GCM10011369_02160</name>
</gene>
<dbReference type="Gene3D" id="3.40.30.10">
    <property type="entry name" value="Glutaredoxin"/>
    <property type="match status" value="1"/>
</dbReference>
<evidence type="ECO:0000256" key="7">
    <source>
        <dbReference type="PIRNR" id="PIRNR000077"/>
    </source>
</evidence>
<dbReference type="InterPro" id="IPR017937">
    <property type="entry name" value="Thioredoxin_CS"/>
</dbReference>
<keyword evidence="4 9" id="KW-1015">Disulfide bond</keyword>
<keyword evidence="12" id="KW-1185">Reference proteome</keyword>
<evidence type="ECO:0000256" key="1">
    <source>
        <dbReference type="ARBA" id="ARBA00008987"/>
    </source>
</evidence>
<dbReference type="RefSeq" id="WP_087504219.1">
    <property type="nucleotide sequence ID" value="NZ_BMDX01000001.1"/>
</dbReference>
<dbReference type="OrthoDB" id="9790390at2"/>
<dbReference type="SUPFAM" id="SSF52833">
    <property type="entry name" value="Thioredoxin-like"/>
    <property type="match status" value="1"/>
</dbReference>
<feature type="site" description="Contributes to redox potential value" evidence="8">
    <location>
        <position position="34"/>
    </location>
</feature>
<dbReference type="NCBIfam" id="NF006898">
    <property type="entry name" value="PRK09381.1"/>
    <property type="match status" value="1"/>
</dbReference>
<name>A0A8J2U1W2_9GAMM</name>
<sequence>MSDKIVHVTDASFEDDVLKASGPVLVDFWAEWCGPCKMIAPILDEVAGEFDGKLTIAKLNIDDNAETAPKFGIRGIPTLLLFKDGNVAATKVGALSKGQLVEFINENL</sequence>
<feature type="active site" description="Nucleophile" evidence="8">
    <location>
        <position position="36"/>
    </location>
</feature>
<evidence type="ECO:0000256" key="6">
    <source>
        <dbReference type="NCBIfam" id="TIGR01068"/>
    </source>
</evidence>
<dbReference type="PIRSF" id="PIRSF000077">
    <property type="entry name" value="Thioredoxin"/>
    <property type="match status" value="1"/>
</dbReference>
<feature type="active site" description="Nucleophile" evidence="8">
    <location>
        <position position="33"/>
    </location>
</feature>
<dbReference type="PANTHER" id="PTHR45663">
    <property type="entry name" value="GEO12009P1"/>
    <property type="match status" value="1"/>
</dbReference>
<dbReference type="InterPro" id="IPR013766">
    <property type="entry name" value="Thioredoxin_domain"/>
</dbReference>
<dbReference type="GO" id="GO:0015035">
    <property type="term" value="F:protein-disulfide reductase activity"/>
    <property type="evidence" value="ECO:0007669"/>
    <property type="project" value="UniProtKB-UniRule"/>
</dbReference>
<dbReference type="GO" id="GO:0045454">
    <property type="term" value="P:cell redox homeostasis"/>
    <property type="evidence" value="ECO:0007669"/>
    <property type="project" value="TreeGrafter"/>
</dbReference>
<evidence type="ECO:0000256" key="2">
    <source>
        <dbReference type="ARBA" id="ARBA00022448"/>
    </source>
</evidence>
<dbReference type="Proteomes" id="UP000619743">
    <property type="component" value="Unassembled WGS sequence"/>
</dbReference>
<dbReference type="Pfam" id="PF00085">
    <property type="entry name" value="Thioredoxin"/>
    <property type="match status" value="1"/>
</dbReference>
<dbReference type="PROSITE" id="PS00194">
    <property type="entry name" value="THIOREDOXIN_1"/>
    <property type="match status" value="1"/>
</dbReference>
<dbReference type="PANTHER" id="PTHR45663:SF11">
    <property type="entry name" value="GEO12009P1"/>
    <property type="match status" value="1"/>
</dbReference>
<keyword evidence="2" id="KW-0813">Transport</keyword>
<dbReference type="NCBIfam" id="TIGR01068">
    <property type="entry name" value="thioredoxin"/>
    <property type="match status" value="1"/>
</dbReference>
<accession>A0A8J2U1W2</accession>
<evidence type="ECO:0000256" key="9">
    <source>
        <dbReference type="PIRSR" id="PIRSR000077-4"/>
    </source>
</evidence>
<feature type="site" description="Deprotonates C-terminal active site Cys" evidence="8">
    <location>
        <position position="27"/>
    </location>
</feature>
<keyword evidence="3" id="KW-0249">Electron transport</keyword>
<protein>
    <recommendedName>
        <fullName evidence="6 7">Thioredoxin</fullName>
    </recommendedName>
</protein>
<reference evidence="12" key="1">
    <citation type="journal article" date="2019" name="Int. J. Syst. Evol. Microbiol.">
        <title>The Global Catalogue of Microorganisms (GCM) 10K type strain sequencing project: providing services to taxonomists for standard genome sequencing and annotation.</title>
        <authorList>
            <consortium name="The Broad Institute Genomics Platform"/>
            <consortium name="The Broad Institute Genome Sequencing Center for Infectious Disease"/>
            <person name="Wu L."/>
            <person name="Ma J."/>
        </authorList>
    </citation>
    <scope>NUCLEOTIDE SEQUENCE [LARGE SCALE GENOMIC DNA]</scope>
    <source>
        <strain evidence="12">CGMCC 1.10130</strain>
    </source>
</reference>
<evidence type="ECO:0000313" key="11">
    <source>
        <dbReference type="EMBL" id="GGA64389.1"/>
    </source>
</evidence>
<dbReference type="EMBL" id="BMDX01000001">
    <property type="protein sequence ID" value="GGA64389.1"/>
    <property type="molecule type" value="Genomic_DNA"/>
</dbReference>
<evidence type="ECO:0000256" key="4">
    <source>
        <dbReference type="ARBA" id="ARBA00023157"/>
    </source>
</evidence>
<evidence type="ECO:0000313" key="12">
    <source>
        <dbReference type="Proteomes" id="UP000619743"/>
    </source>
</evidence>
<evidence type="ECO:0000259" key="10">
    <source>
        <dbReference type="PROSITE" id="PS51352"/>
    </source>
</evidence>
<evidence type="ECO:0000256" key="8">
    <source>
        <dbReference type="PIRSR" id="PIRSR000077-1"/>
    </source>
</evidence>
<comment type="similarity">
    <text evidence="1 7">Belongs to the thioredoxin family.</text>
</comment>
<dbReference type="PROSITE" id="PS51352">
    <property type="entry name" value="THIOREDOXIN_2"/>
    <property type="match status" value="1"/>
</dbReference>
<keyword evidence="5 9" id="KW-0676">Redox-active center</keyword>
<dbReference type="FunFam" id="3.40.30.10:FF:000001">
    <property type="entry name" value="Thioredoxin"/>
    <property type="match status" value="1"/>
</dbReference>
<evidence type="ECO:0000256" key="3">
    <source>
        <dbReference type="ARBA" id="ARBA00022982"/>
    </source>
</evidence>
<dbReference type="InterPro" id="IPR036249">
    <property type="entry name" value="Thioredoxin-like_sf"/>
</dbReference>
<dbReference type="InterPro" id="IPR005746">
    <property type="entry name" value="Thioredoxin"/>
</dbReference>
<organism evidence="11 12">
    <name type="scientific">Neiella marina</name>
    <dbReference type="NCBI Taxonomy" id="508461"/>
    <lineage>
        <taxon>Bacteria</taxon>
        <taxon>Pseudomonadati</taxon>
        <taxon>Pseudomonadota</taxon>
        <taxon>Gammaproteobacteria</taxon>
        <taxon>Alteromonadales</taxon>
        <taxon>Echinimonadaceae</taxon>
        <taxon>Neiella</taxon>
    </lineage>
</organism>
<dbReference type="PRINTS" id="PR00421">
    <property type="entry name" value="THIOREDOXIN"/>
</dbReference>
<feature type="site" description="Contributes to redox potential value" evidence="8">
    <location>
        <position position="35"/>
    </location>
</feature>
<dbReference type="GO" id="GO:0005829">
    <property type="term" value="C:cytosol"/>
    <property type="evidence" value="ECO:0007669"/>
    <property type="project" value="TreeGrafter"/>
</dbReference>
<evidence type="ECO:0000256" key="5">
    <source>
        <dbReference type="ARBA" id="ARBA00023284"/>
    </source>
</evidence>
<dbReference type="AlphaFoldDB" id="A0A8J2U1W2"/>